<dbReference type="PANTHER" id="PTHR23227">
    <property type="entry name" value="BUCENTAUR RELATED"/>
    <property type="match status" value="1"/>
</dbReference>
<proteinExistence type="predicted"/>
<dbReference type="PANTHER" id="PTHR23227:SF83">
    <property type="entry name" value="ENDONUCLEASE_EXONUCLEASE_PHOSPHATASE DOMAIN-CONTAINING PROTEIN"/>
    <property type="match status" value="1"/>
</dbReference>
<protein>
    <recommendedName>
        <fullName evidence="3">Endonuclease/exonuclease/phosphatase domain-containing protein</fullName>
    </recommendedName>
</protein>
<evidence type="ECO:0008006" key="3">
    <source>
        <dbReference type="Google" id="ProtNLM"/>
    </source>
</evidence>
<organism evidence="1 2">
    <name type="scientific">Synaphobranchus kaupii</name>
    <name type="common">Kaup's arrowtooth eel</name>
    <dbReference type="NCBI Taxonomy" id="118154"/>
    <lineage>
        <taxon>Eukaryota</taxon>
        <taxon>Metazoa</taxon>
        <taxon>Chordata</taxon>
        <taxon>Craniata</taxon>
        <taxon>Vertebrata</taxon>
        <taxon>Euteleostomi</taxon>
        <taxon>Actinopterygii</taxon>
        <taxon>Neopterygii</taxon>
        <taxon>Teleostei</taxon>
        <taxon>Anguilliformes</taxon>
        <taxon>Synaphobranchidae</taxon>
        <taxon>Synaphobranchus</taxon>
    </lineage>
</organism>
<dbReference type="CDD" id="cd09076">
    <property type="entry name" value="L1-EN"/>
    <property type="match status" value="1"/>
</dbReference>
<dbReference type="Gene3D" id="3.60.10.10">
    <property type="entry name" value="Endonuclease/exonuclease/phosphatase"/>
    <property type="match status" value="1"/>
</dbReference>
<accession>A0A9Q1FQR5</accession>
<evidence type="ECO:0000313" key="1">
    <source>
        <dbReference type="EMBL" id="KAJ8364363.1"/>
    </source>
</evidence>
<reference evidence="1" key="1">
    <citation type="journal article" date="2023" name="Science">
        <title>Genome structures resolve the early diversification of teleost fishes.</title>
        <authorList>
            <person name="Parey E."/>
            <person name="Louis A."/>
            <person name="Montfort J."/>
            <person name="Bouchez O."/>
            <person name="Roques C."/>
            <person name="Iampietro C."/>
            <person name="Lluch J."/>
            <person name="Castinel A."/>
            <person name="Donnadieu C."/>
            <person name="Desvignes T."/>
            <person name="Floi Bucao C."/>
            <person name="Jouanno E."/>
            <person name="Wen M."/>
            <person name="Mejri S."/>
            <person name="Dirks R."/>
            <person name="Jansen H."/>
            <person name="Henkel C."/>
            <person name="Chen W.J."/>
            <person name="Zahm M."/>
            <person name="Cabau C."/>
            <person name="Klopp C."/>
            <person name="Thompson A.W."/>
            <person name="Robinson-Rechavi M."/>
            <person name="Braasch I."/>
            <person name="Lecointre G."/>
            <person name="Bobe J."/>
            <person name="Postlethwait J.H."/>
            <person name="Berthelot C."/>
            <person name="Roest Crollius H."/>
            <person name="Guiguen Y."/>
        </authorList>
    </citation>
    <scope>NUCLEOTIDE SEQUENCE</scope>
    <source>
        <strain evidence="1">WJC10195</strain>
    </source>
</reference>
<sequence length="353" mass="40877">MTGKGRELADMMERRRVDILCVQETRWKGSKARSIGGGFKLFYHGVDGRRNGVGVVLKEEYVKSVLEVKRVSDRVMSMKLEIVGMMMNVVSAYAPQVGCEIDEKDEFWRELDEVVESVPKEERVVIGADSNGHVGEGNRGDEEVMGRYGVKERNVGQMVVDFAKRMEMAVVNTYFKKREEHRVTYKSGGRFTQVDYVLCRRCNLKEIGDCKVVAGESLARQHQMVACRMTLEIKKRKRVKAEPRIKWWTLKKEDCCVEFRVELRQALGGSEELPADWVTTAEVVRETARKVLGVSSGQRKEDKETWWWNEEVQESIQRKRLAKKKWDSQGDEDSRQEYKLMRHKAKREVAKAK</sequence>
<dbReference type="OrthoDB" id="410381at2759"/>
<dbReference type="AlphaFoldDB" id="A0A9Q1FQR5"/>
<dbReference type="SUPFAM" id="SSF56219">
    <property type="entry name" value="DNase I-like"/>
    <property type="match status" value="1"/>
</dbReference>
<dbReference type="Proteomes" id="UP001152622">
    <property type="component" value="Chromosome 4"/>
</dbReference>
<gene>
    <name evidence="1" type="ORF">SKAU_G00131940</name>
</gene>
<dbReference type="InterPro" id="IPR036691">
    <property type="entry name" value="Endo/exonu/phosph_ase_sf"/>
</dbReference>
<keyword evidence="2" id="KW-1185">Reference proteome</keyword>
<name>A0A9Q1FQR5_SYNKA</name>
<dbReference type="InterPro" id="IPR027124">
    <property type="entry name" value="Swc5/CFDP1/2"/>
</dbReference>
<evidence type="ECO:0000313" key="2">
    <source>
        <dbReference type="Proteomes" id="UP001152622"/>
    </source>
</evidence>
<comment type="caution">
    <text evidence="1">The sequence shown here is derived from an EMBL/GenBank/DDBJ whole genome shotgun (WGS) entry which is preliminary data.</text>
</comment>
<dbReference type="EMBL" id="JAINUF010000004">
    <property type="protein sequence ID" value="KAJ8364363.1"/>
    <property type="molecule type" value="Genomic_DNA"/>
</dbReference>